<feature type="region of interest" description="Disordered" evidence="1">
    <location>
        <begin position="468"/>
        <end position="558"/>
    </location>
</feature>
<feature type="compositionally biased region" description="Low complexity" evidence="1">
    <location>
        <begin position="135"/>
        <end position="145"/>
    </location>
</feature>
<feature type="compositionally biased region" description="Low complexity" evidence="1">
    <location>
        <begin position="154"/>
        <end position="172"/>
    </location>
</feature>
<comment type="caution">
    <text evidence="2">The sequence shown here is derived from an EMBL/GenBank/DDBJ whole genome shotgun (WGS) entry which is preliminary data.</text>
</comment>
<feature type="compositionally biased region" description="Basic and acidic residues" evidence="1">
    <location>
        <begin position="382"/>
        <end position="392"/>
    </location>
</feature>
<feature type="compositionally biased region" description="Low complexity" evidence="1">
    <location>
        <begin position="64"/>
        <end position="74"/>
    </location>
</feature>
<organism evidence="2 3">
    <name type="scientific">Modicella reniformis</name>
    <dbReference type="NCBI Taxonomy" id="1440133"/>
    <lineage>
        <taxon>Eukaryota</taxon>
        <taxon>Fungi</taxon>
        <taxon>Fungi incertae sedis</taxon>
        <taxon>Mucoromycota</taxon>
        <taxon>Mortierellomycotina</taxon>
        <taxon>Mortierellomycetes</taxon>
        <taxon>Mortierellales</taxon>
        <taxon>Mortierellaceae</taxon>
        <taxon>Modicella</taxon>
    </lineage>
</organism>
<feature type="region of interest" description="Disordered" evidence="1">
    <location>
        <begin position="135"/>
        <end position="174"/>
    </location>
</feature>
<gene>
    <name evidence="2" type="ORF">BGZ65_012751</name>
</gene>
<feature type="region of interest" description="Disordered" evidence="1">
    <location>
        <begin position="18"/>
        <end position="105"/>
    </location>
</feature>
<dbReference type="AlphaFoldDB" id="A0A9P6LSM6"/>
<evidence type="ECO:0000313" key="3">
    <source>
        <dbReference type="Proteomes" id="UP000749646"/>
    </source>
</evidence>
<reference evidence="2" key="1">
    <citation type="journal article" date="2020" name="Fungal Divers.">
        <title>Resolving the Mortierellaceae phylogeny through synthesis of multi-gene phylogenetics and phylogenomics.</title>
        <authorList>
            <person name="Vandepol N."/>
            <person name="Liber J."/>
            <person name="Desiro A."/>
            <person name="Na H."/>
            <person name="Kennedy M."/>
            <person name="Barry K."/>
            <person name="Grigoriev I.V."/>
            <person name="Miller A.N."/>
            <person name="O'Donnell K."/>
            <person name="Stajich J.E."/>
            <person name="Bonito G."/>
        </authorList>
    </citation>
    <scope>NUCLEOTIDE SEQUENCE</scope>
    <source>
        <strain evidence="2">MES-2147</strain>
    </source>
</reference>
<feature type="compositionally biased region" description="Acidic residues" evidence="1">
    <location>
        <begin position="468"/>
        <end position="535"/>
    </location>
</feature>
<feature type="compositionally biased region" description="Basic and acidic residues" evidence="1">
    <location>
        <begin position="542"/>
        <end position="558"/>
    </location>
</feature>
<dbReference type="EMBL" id="JAAAHW010009597">
    <property type="protein sequence ID" value="KAF9938461.1"/>
    <property type="molecule type" value="Genomic_DNA"/>
</dbReference>
<accession>A0A9P6LSM6</accession>
<name>A0A9P6LSM6_9FUNG</name>
<keyword evidence="3" id="KW-1185">Reference proteome</keyword>
<feature type="region of interest" description="Disordered" evidence="1">
    <location>
        <begin position="382"/>
        <end position="409"/>
    </location>
</feature>
<evidence type="ECO:0000256" key="1">
    <source>
        <dbReference type="SAM" id="MobiDB-lite"/>
    </source>
</evidence>
<proteinExistence type="predicted"/>
<dbReference type="OrthoDB" id="410307at2759"/>
<protein>
    <submittedName>
        <fullName evidence="2">Uncharacterized protein</fullName>
    </submittedName>
</protein>
<feature type="compositionally biased region" description="Polar residues" evidence="1">
    <location>
        <begin position="20"/>
        <end position="30"/>
    </location>
</feature>
<sequence>MSDKELLAQIAQVAGAINKHMNNSQPSGHTPYSARGGYNGWGRGRGRGVPAAPVGPFNRKLTLNNNNSNNNRNNAASLPTPPRAQPATSQKPSLPVVKPAIRPPLPSHHLRLINNSTAENTGAIGITTNTAAITSTASPSTSAPPTSTPPTSTPPVSSTTPPVSSTTSIGSGQQWIQSKGKNLSLMNPTSYKKTMQAREKSIRFSKEKKLQLRQARAKLASDLRRGVVTVGGTEYNKSMDGRKLVMRDSSKDNIVINGVLFEMDPRGNKLVRKTTSNITSAPITTTTLSASTVSNGILATPGSGLTGSTPKQLSIDGVVYVRTRSGNLVRASLVRNQLLEKRAVRLAQKQKQKKTLVRKPRAFCKFFTRFVNGGIRVKRSAEEIEKGKREHAGSNSDYMNGKKKRMDDSQLSKRIGRYMNDLQNQNQDQDQDQDMILSGVGKAKRIHYDDNFVPFDFDDEEVNEVMLDQEQDENEVMEDFESDQEVDEEDEEDTSSDAVESEDDEDDVEEMQDIDVYESSEDEDSNNAYGEDDTANEGLNEELQRFYDEQDRQDDGYL</sequence>
<evidence type="ECO:0000313" key="2">
    <source>
        <dbReference type="EMBL" id="KAF9938461.1"/>
    </source>
</evidence>
<dbReference type="Proteomes" id="UP000749646">
    <property type="component" value="Unassembled WGS sequence"/>
</dbReference>